<dbReference type="Proteomes" id="UP000198282">
    <property type="component" value="Unassembled WGS sequence"/>
</dbReference>
<gene>
    <name evidence="1" type="ORF">SAMN05216276_1014116</name>
</gene>
<proteinExistence type="predicted"/>
<protein>
    <submittedName>
        <fullName evidence="1">Uncharacterized protein</fullName>
    </submittedName>
</protein>
<name>A0A239GSE6_9ACTN</name>
<keyword evidence="2" id="KW-1185">Reference proteome</keyword>
<evidence type="ECO:0000313" key="2">
    <source>
        <dbReference type="Proteomes" id="UP000198282"/>
    </source>
</evidence>
<organism evidence="1 2">
    <name type="scientific">Streptosporangium subroseum</name>
    <dbReference type="NCBI Taxonomy" id="106412"/>
    <lineage>
        <taxon>Bacteria</taxon>
        <taxon>Bacillati</taxon>
        <taxon>Actinomycetota</taxon>
        <taxon>Actinomycetes</taxon>
        <taxon>Streptosporangiales</taxon>
        <taxon>Streptosporangiaceae</taxon>
        <taxon>Streptosporangium</taxon>
    </lineage>
</organism>
<reference evidence="1 2" key="1">
    <citation type="submission" date="2017-06" db="EMBL/GenBank/DDBJ databases">
        <authorList>
            <person name="Kim H.J."/>
            <person name="Triplett B.A."/>
        </authorList>
    </citation>
    <scope>NUCLEOTIDE SEQUENCE [LARGE SCALE GENOMIC DNA]</scope>
    <source>
        <strain evidence="1 2">CGMCC 4.2132</strain>
    </source>
</reference>
<dbReference type="AlphaFoldDB" id="A0A239GSE6"/>
<evidence type="ECO:0000313" key="1">
    <source>
        <dbReference type="EMBL" id="SNS71708.1"/>
    </source>
</evidence>
<sequence>MPVWLPPSYLSLRSLVLMGIWQGPGGIEVEAVVFDDGPCLRVTRRIGGERILMAYCADVREVDKLVDLAELVKTP</sequence>
<dbReference type="EMBL" id="FZOD01000014">
    <property type="protein sequence ID" value="SNS71708.1"/>
    <property type="molecule type" value="Genomic_DNA"/>
</dbReference>
<accession>A0A239GSE6</accession>